<accession>A0A7Y0L7R1</accession>
<feature type="chain" id="PRO_5038995345" evidence="2">
    <location>
        <begin position="22"/>
        <end position="150"/>
    </location>
</feature>
<dbReference type="SMART" id="SM00900">
    <property type="entry name" value="FMN_bind"/>
    <property type="match status" value="1"/>
</dbReference>
<dbReference type="AlphaFoldDB" id="A0A7Y0L7R1"/>
<keyword evidence="5" id="KW-1185">Reference proteome</keyword>
<evidence type="ECO:0000256" key="1">
    <source>
        <dbReference type="SAM" id="MobiDB-lite"/>
    </source>
</evidence>
<reference evidence="4 5" key="1">
    <citation type="submission" date="2020-04" db="EMBL/GenBank/DDBJ databases">
        <authorList>
            <person name="Zhang R."/>
            <person name="Schippers A."/>
        </authorList>
    </citation>
    <scope>NUCLEOTIDE SEQUENCE [LARGE SCALE GENOMIC DNA]</scope>
    <source>
        <strain evidence="4 5">DSM 109850</strain>
    </source>
</reference>
<feature type="compositionally biased region" description="Low complexity" evidence="1">
    <location>
        <begin position="43"/>
        <end position="55"/>
    </location>
</feature>
<dbReference type="Pfam" id="PF04205">
    <property type="entry name" value="FMN_bind"/>
    <property type="match status" value="1"/>
</dbReference>
<organism evidence="4 5">
    <name type="scientific">Sulfobacillus harzensis</name>
    <dbReference type="NCBI Taxonomy" id="2729629"/>
    <lineage>
        <taxon>Bacteria</taxon>
        <taxon>Bacillati</taxon>
        <taxon>Bacillota</taxon>
        <taxon>Clostridia</taxon>
        <taxon>Eubacteriales</taxon>
        <taxon>Clostridiales Family XVII. Incertae Sedis</taxon>
        <taxon>Sulfobacillus</taxon>
    </lineage>
</organism>
<comment type="caution">
    <text evidence="4">The sequence shown here is derived from an EMBL/GenBank/DDBJ whole genome shotgun (WGS) entry which is preliminary data.</text>
</comment>
<proteinExistence type="predicted"/>
<evidence type="ECO:0000259" key="3">
    <source>
        <dbReference type="SMART" id="SM00900"/>
    </source>
</evidence>
<feature type="domain" description="FMN-binding" evidence="3">
    <location>
        <begin position="76"/>
        <end position="148"/>
    </location>
</feature>
<dbReference type="GO" id="GO:0010181">
    <property type="term" value="F:FMN binding"/>
    <property type="evidence" value="ECO:0007669"/>
    <property type="project" value="InterPro"/>
</dbReference>
<dbReference type="GO" id="GO:0016020">
    <property type="term" value="C:membrane"/>
    <property type="evidence" value="ECO:0007669"/>
    <property type="project" value="InterPro"/>
</dbReference>
<dbReference type="Gene3D" id="3.90.1010.20">
    <property type="match status" value="1"/>
</dbReference>
<feature type="region of interest" description="Disordered" evidence="1">
    <location>
        <begin position="43"/>
        <end position="67"/>
    </location>
</feature>
<dbReference type="RefSeq" id="WP_169103068.1">
    <property type="nucleotide sequence ID" value="NZ_JABBVZ010000164.1"/>
</dbReference>
<sequence>MASPTTKLWILCSAAVGAIYAAGHLVTVPTASIAEGPSAVQSASSSASRSNSLPARTSASQSAYRDGHYSGSGSNPYGILSVLVTVSGGKIASVRITNYAMHYPQSYIDPTMPEEVVSQQTWNVYGVSGATASSENFAEAVYNALQKAKA</sequence>
<dbReference type="EMBL" id="JABBVZ010000164">
    <property type="protein sequence ID" value="NMP24863.1"/>
    <property type="molecule type" value="Genomic_DNA"/>
</dbReference>
<keyword evidence="2" id="KW-0732">Signal</keyword>
<evidence type="ECO:0000313" key="4">
    <source>
        <dbReference type="EMBL" id="NMP24863.1"/>
    </source>
</evidence>
<name>A0A7Y0L7R1_9FIRM</name>
<evidence type="ECO:0000313" key="5">
    <source>
        <dbReference type="Proteomes" id="UP000533476"/>
    </source>
</evidence>
<evidence type="ECO:0000256" key="2">
    <source>
        <dbReference type="SAM" id="SignalP"/>
    </source>
</evidence>
<feature type="signal peptide" evidence="2">
    <location>
        <begin position="1"/>
        <end position="21"/>
    </location>
</feature>
<dbReference type="InterPro" id="IPR007329">
    <property type="entry name" value="FMN-bd"/>
</dbReference>
<protein>
    <submittedName>
        <fullName evidence="4">FMN-binding protein</fullName>
    </submittedName>
</protein>
<dbReference type="Proteomes" id="UP000533476">
    <property type="component" value="Unassembled WGS sequence"/>
</dbReference>
<gene>
    <name evidence="4" type="ORF">HIJ39_21385</name>
</gene>